<dbReference type="EnsemblPlants" id="KRH45745">
    <property type="protein sequence ID" value="KRH45745"/>
    <property type="gene ID" value="GLYMA_08G291200"/>
</dbReference>
<organism evidence="5">
    <name type="scientific">Glycine max</name>
    <name type="common">Soybean</name>
    <name type="synonym">Glycine hispida</name>
    <dbReference type="NCBI Taxonomy" id="3847"/>
    <lineage>
        <taxon>Eukaryota</taxon>
        <taxon>Viridiplantae</taxon>
        <taxon>Streptophyta</taxon>
        <taxon>Embryophyta</taxon>
        <taxon>Tracheophyta</taxon>
        <taxon>Spermatophyta</taxon>
        <taxon>Magnoliopsida</taxon>
        <taxon>eudicotyledons</taxon>
        <taxon>Gunneridae</taxon>
        <taxon>Pentapetalae</taxon>
        <taxon>rosids</taxon>
        <taxon>fabids</taxon>
        <taxon>Fabales</taxon>
        <taxon>Fabaceae</taxon>
        <taxon>Papilionoideae</taxon>
        <taxon>50 kb inversion clade</taxon>
        <taxon>NPAAA clade</taxon>
        <taxon>indigoferoid/millettioid clade</taxon>
        <taxon>Phaseoleae</taxon>
        <taxon>Glycine</taxon>
        <taxon>Glycine subgen. Soja</taxon>
    </lineage>
</organism>
<dbReference type="GO" id="GO:0006284">
    <property type="term" value="P:base-excision repair"/>
    <property type="evidence" value="ECO:0000318"/>
    <property type="project" value="GO_Central"/>
</dbReference>
<sequence>IVSFNVRGLGKSIKWKFIRNLERKEGVQLLCLQETKKEAVSRELCIALWGNCDVQWFFSPSIGAAGGLLCLWDSNSFSLSSYFQGEDHVNLEDIWKEKNCEVVIVNVYSSCDRIKKLNDW</sequence>
<evidence type="ECO:0000256" key="2">
    <source>
        <dbReference type="ARBA" id="ARBA00022723"/>
    </source>
</evidence>
<dbReference type="InterPro" id="IPR036691">
    <property type="entry name" value="Endo/exonu/phosph_ase_sf"/>
</dbReference>
<keyword evidence="7" id="KW-1185">Reference proteome</keyword>
<dbReference type="PaxDb" id="3847-GLYMA08G40171.1"/>
<dbReference type="GO" id="GO:0046872">
    <property type="term" value="F:metal ion binding"/>
    <property type="evidence" value="ECO:0007669"/>
    <property type="project" value="UniProtKB-KW"/>
</dbReference>
<dbReference type="AlphaFoldDB" id="A0A0R0IU75"/>
<keyword evidence="4" id="KW-0460">Magnesium</keyword>
<evidence type="ECO:0000256" key="1">
    <source>
        <dbReference type="ARBA" id="ARBA00001946"/>
    </source>
</evidence>
<dbReference type="GO" id="GO:0008081">
    <property type="term" value="F:phosphoric diester hydrolase activity"/>
    <property type="evidence" value="ECO:0000318"/>
    <property type="project" value="GO_Central"/>
</dbReference>
<evidence type="ECO:0000313" key="7">
    <source>
        <dbReference type="Proteomes" id="UP000008827"/>
    </source>
</evidence>
<dbReference type="InParanoid" id="A0A0R0IU75"/>
<dbReference type="OMA" id="ELCIALW"/>
<name>A0A0R0IU75_SOYBN</name>
<dbReference type="PANTHER" id="PTHR22748:SF11">
    <property type="entry name" value="OS07G0184032 PROTEIN"/>
    <property type="match status" value="1"/>
</dbReference>
<dbReference type="InterPro" id="IPR004808">
    <property type="entry name" value="AP_endonuc_1"/>
</dbReference>
<gene>
    <name evidence="5" type="ORF">GLYMA_08G291200</name>
</gene>
<evidence type="ECO:0000313" key="6">
    <source>
        <dbReference type="EnsemblPlants" id="KRH45745"/>
    </source>
</evidence>
<reference evidence="5 6" key="1">
    <citation type="journal article" date="2010" name="Nature">
        <title>Genome sequence of the palaeopolyploid soybean.</title>
        <authorList>
            <person name="Schmutz J."/>
            <person name="Cannon S.B."/>
            <person name="Schlueter J."/>
            <person name="Ma J."/>
            <person name="Mitros T."/>
            <person name="Nelson W."/>
            <person name="Hyten D.L."/>
            <person name="Song Q."/>
            <person name="Thelen J.J."/>
            <person name="Cheng J."/>
            <person name="Xu D."/>
            <person name="Hellsten U."/>
            <person name="May G.D."/>
            <person name="Yu Y."/>
            <person name="Sakurai T."/>
            <person name="Umezawa T."/>
            <person name="Bhattacharyya M.K."/>
            <person name="Sandhu D."/>
            <person name="Valliyodan B."/>
            <person name="Lindquist E."/>
            <person name="Peto M."/>
            <person name="Grant D."/>
            <person name="Shu S."/>
            <person name="Goodstein D."/>
            <person name="Barry K."/>
            <person name="Futrell-Griggs M."/>
            <person name="Abernathy B."/>
            <person name="Du J."/>
            <person name="Tian Z."/>
            <person name="Zhu L."/>
            <person name="Gill N."/>
            <person name="Joshi T."/>
            <person name="Libault M."/>
            <person name="Sethuraman A."/>
            <person name="Zhang X.-C."/>
            <person name="Shinozaki K."/>
            <person name="Nguyen H.T."/>
            <person name="Wing R.A."/>
            <person name="Cregan P."/>
            <person name="Specht J."/>
            <person name="Grimwood J."/>
            <person name="Rokhsar D."/>
            <person name="Stacey G."/>
            <person name="Shoemaker R.C."/>
            <person name="Jackson S.A."/>
        </authorList>
    </citation>
    <scope>NUCLEOTIDE SEQUENCE</scope>
    <source>
        <strain evidence="6">cv. Williams 82</strain>
        <tissue evidence="5">Callus</tissue>
    </source>
</reference>
<reference evidence="6" key="2">
    <citation type="submission" date="2018-02" db="UniProtKB">
        <authorList>
            <consortium name="EnsemblPlants"/>
        </authorList>
    </citation>
    <scope>IDENTIFICATION</scope>
    <source>
        <strain evidence="6">Williams 82</strain>
    </source>
</reference>
<dbReference type="Proteomes" id="UP000008827">
    <property type="component" value="Chromosome 8"/>
</dbReference>
<keyword evidence="3" id="KW-0378">Hydrolase</keyword>
<feature type="non-terminal residue" evidence="5">
    <location>
        <position position="1"/>
    </location>
</feature>
<accession>A0A0R0IU75</accession>
<dbReference type="PANTHER" id="PTHR22748">
    <property type="entry name" value="AP ENDONUCLEASE"/>
    <property type="match status" value="1"/>
</dbReference>
<evidence type="ECO:0008006" key="8">
    <source>
        <dbReference type="Google" id="ProtNLM"/>
    </source>
</evidence>
<dbReference type="Gene3D" id="3.60.10.10">
    <property type="entry name" value="Endonuclease/exonuclease/phosphatase"/>
    <property type="match status" value="1"/>
</dbReference>
<dbReference type="GO" id="GO:0005634">
    <property type="term" value="C:nucleus"/>
    <property type="evidence" value="ECO:0000318"/>
    <property type="project" value="GO_Central"/>
</dbReference>
<dbReference type="GO" id="GO:0008311">
    <property type="term" value="F:double-stranded DNA 3'-5' DNA exonuclease activity"/>
    <property type="evidence" value="ECO:0000318"/>
    <property type="project" value="GO_Central"/>
</dbReference>
<dbReference type="Gramene" id="KRH45745">
    <property type="protein sequence ID" value="KRH45745"/>
    <property type="gene ID" value="GLYMA_08G291200"/>
</dbReference>
<protein>
    <recommendedName>
        <fullName evidence="8">Endonuclease/exonuclease/phosphatase domain-containing protein</fullName>
    </recommendedName>
</protein>
<evidence type="ECO:0000256" key="4">
    <source>
        <dbReference type="ARBA" id="ARBA00022842"/>
    </source>
</evidence>
<reference evidence="5" key="3">
    <citation type="submission" date="2018-07" db="EMBL/GenBank/DDBJ databases">
        <title>WGS assembly of Glycine max.</title>
        <authorList>
            <person name="Schmutz J."/>
            <person name="Cannon S."/>
            <person name="Schlueter J."/>
            <person name="Ma J."/>
            <person name="Mitros T."/>
            <person name="Nelson W."/>
            <person name="Hyten D."/>
            <person name="Song Q."/>
            <person name="Thelen J."/>
            <person name="Cheng J."/>
            <person name="Xu D."/>
            <person name="Hellsten U."/>
            <person name="May G."/>
            <person name="Yu Y."/>
            <person name="Sakurai T."/>
            <person name="Umezawa T."/>
            <person name="Bhattacharyya M."/>
            <person name="Sandhu D."/>
            <person name="Valliyodan B."/>
            <person name="Lindquist E."/>
            <person name="Peto M."/>
            <person name="Grant D."/>
            <person name="Shu S."/>
            <person name="Goodstein D."/>
            <person name="Barry K."/>
            <person name="Futrell-Griggs M."/>
            <person name="Abernathy B."/>
            <person name="Du J."/>
            <person name="Tian Z."/>
            <person name="Zhu L."/>
            <person name="Gill N."/>
            <person name="Joshi T."/>
            <person name="Libault M."/>
            <person name="Sethuraman A."/>
            <person name="Zhang X."/>
            <person name="Shinozaki K."/>
            <person name="Nguyen H."/>
            <person name="Wing R."/>
            <person name="Cregan P."/>
            <person name="Specht J."/>
            <person name="Grimwood J."/>
            <person name="Rokhsar D."/>
            <person name="Stacey G."/>
            <person name="Shoemaker R."/>
            <person name="Jackson S."/>
        </authorList>
    </citation>
    <scope>NUCLEOTIDE SEQUENCE</scope>
    <source>
        <tissue evidence="5">Callus</tissue>
    </source>
</reference>
<proteinExistence type="predicted"/>
<dbReference type="EMBL" id="CM000841">
    <property type="protein sequence ID" value="KRH45745.1"/>
    <property type="molecule type" value="Genomic_DNA"/>
</dbReference>
<keyword evidence="2" id="KW-0479">Metal-binding</keyword>
<evidence type="ECO:0000256" key="3">
    <source>
        <dbReference type="ARBA" id="ARBA00022801"/>
    </source>
</evidence>
<evidence type="ECO:0000313" key="5">
    <source>
        <dbReference type="EMBL" id="KRH45745.1"/>
    </source>
</evidence>
<dbReference type="GO" id="GO:0003906">
    <property type="term" value="F:DNA-(apurinic or apyrimidinic site) endonuclease activity"/>
    <property type="evidence" value="ECO:0000318"/>
    <property type="project" value="GO_Central"/>
</dbReference>
<dbReference type="SUPFAM" id="SSF56219">
    <property type="entry name" value="DNase I-like"/>
    <property type="match status" value="1"/>
</dbReference>
<comment type="cofactor">
    <cofactor evidence="1">
        <name>Mg(2+)</name>
        <dbReference type="ChEBI" id="CHEBI:18420"/>
    </cofactor>
</comment>